<feature type="transmembrane region" description="Helical" evidence="6">
    <location>
        <begin position="12"/>
        <end position="33"/>
    </location>
</feature>
<evidence type="ECO:0000256" key="5">
    <source>
        <dbReference type="ARBA" id="ARBA00023136"/>
    </source>
</evidence>
<dbReference type="Proteomes" id="UP000619078">
    <property type="component" value="Unassembled WGS sequence"/>
</dbReference>
<dbReference type="GO" id="GO:0005886">
    <property type="term" value="C:plasma membrane"/>
    <property type="evidence" value="ECO:0007669"/>
    <property type="project" value="UniProtKB-SubCell"/>
</dbReference>
<protein>
    <submittedName>
        <fullName evidence="7">Flippase</fullName>
    </submittedName>
</protein>
<feature type="transmembrane region" description="Helical" evidence="6">
    <location>
        <begin position="172"/>
        <end position="195"/>
    </location>
</feature>
<evidence type="ECO:0000313" key="8">
    <source>
        <dbReference type="Proteomes" id="UP000619078"/>
    </source>
</evidence>
<dbReference type="InterPro" id="IPR002797">
    <property type="entry name" value="Polysacc_synth"/>
</dbReference>
<comment type="subcellular location">
    <subcellularLocation>
        <location evidence="1">Cell membrane</location>
        <topology evidence="1">Multi-pass membrane protein</topology>
    </subcellularLocation>
</comment>
<keyword evidence="5 6" id="KW-0472">Membrane</keyword>
<dbReference type="AlphaFoldDB" id="A0A926NM55"/>
<comment type="caution">
    <text evidence="7">The sequence shown here is derived from an EMBL/GenBank/DDBJ whole genome shotgun (WGS) entry which is preliminary data.</text>
</comment>
<sequence length="442" mass="50672">MSKSIKQLTKNLFSLTLVQIATYVLPLISVPIVSRIIGPEKYGTINFAVAYVAYFTLLISYSFDFSATRKISKDPDNAENRNKVFSEVFYTQCLLFVLSTITFVILLYMVTQLRENKTVVIFSYLLCVSTLFTQNWLFQAMQDLSKVALFNLISKVLFTVAILIVVRKNQDYIWQPLIISIVQAVIAIWSFSWAFKKYNIKLIKLPLSRCWEVLKEERIIFFSLVFVNLYSSTNTVILGLFQNATQVGYYTAAQRLIIIAQSVLAMPLAQAFYPFIGKAFGESREQGLRVAQKLIPLIIVFLGFATIAMFVLGPWVIRIFYGHRFEEAIPAFQILTIVPLLFSLNNVLGIQIMLNLGMDKYFFKITACAGVLSILLNFLIIKRYGYMGTTVNWLITEIFCFGSMYFVLYRQGLNPINVQYFKLSAMKEYLNPIKNKILRSKG</sequence>
<feature type="transmembrane region" description="Helical" evidence="6">
    <location>
        <begin position="45"/>
        <end position="67"/>
    </location>
</feature>
<accession>A0A926NM55</accession>
<dbReference type="PANTHER" id="PTHR30250:SF11">
    <property type="entry name" value="O-ANTIGEN TRANSPORTER-RELATED"/>
    <property type="match status" value="1"/>
</dbReference>
<gene>
    <name evidence="7" type="ORF">IDJ76_16190</name>
</gene>
<feature type="transmembrane region" description="Helical" evidence="6">
    <location>
        <begin position="361"/>
        <end position="381"/>
    </location>
</feature>
<dbReference type="EMBL" id="JACWMX010000006">
    <property type="protein sequence ID" value="MBD1394649.1"/>
    <property type="molecule type" value="Genomic_DNA"/>
</dbReference>
<evidence type="ECO:0000313" key="7">
    <source>
        <dbReference type="EMBL" id="MBD1394649.1"/>
    </source>
</evidence>
<reference evidence="7" key="1">
    <citation type="submission" date="2020-09" db="EMBL/GenBank/DDBJ databases">
        <title>Novel species of Mucilaginibacter isolated from a glacier on the Tibetan Plateau.</title>
        <authorList>
            <person name="Liu Q."/>
            <person name="Xin Y.-H."/>
        </authorList>
    </citation>
    <scope>NUCLEOTIDE SEQUENCE</scope>
    <source>
        <strain evidence="7">ZB1P21</strain>
    </source>
</reference>
<evidence type="ECO:0000256" key="1">
    <source>
        <dbReference type="ARBA" id="ARBA00004651"/>
    </source>
</evidence>
<keyword evidence="8" id="KW-1185">Reference proteome</keyword>
<dbReference type="PANTHER" id="PTHR30250">
    <property type="entry name" value="PST FAMILY PREDICTED COLANIC ACID TRANSPORTER"/>
    <property type="match status" value="1"/>
</dbReference>
<feature type="transmembrane region" description="Helical" evidence="6">
    <location>
        <begin position="393"/>
        <end position="409"/>
    </location>
</feature>
<proteinExistence type="predicted"/>
<evidence type="ECO:0000256" key="3">
    <source>
        <dbReference type="ARBA" id="ARBA00022692"/>
    </source>
</evidence>
<dbReference type="RefSeq" id="WP_191164419.1">
    <property type="nucleotide sequence ID" value="NZ_JACWMX010000006.1"/>
</dbReference>
<dbReference type="InterPro" id="IPR050833">
    <property type="entry name" value="Poly_Biosynth_Transport"/>
</dbReference>
<keyword evidence="4 6" id="KW-1133">Transmembrane helix</keyword>
<keyword evidence="3 6" id="KW-0812">Transmembrane</keyword>
<name>A0A926NM55_9SPHI</name>
<dbReference type="CDD" id="cd13128">
    <property type="entry name" value="MATE_Wzx_like"/>
    <property type="match status" value="1"/>
</dbReference>
<keyword evidence="2" id="KW-1003">Cell membrane</keyword>
<evidence type="ECO:0000256" key="4">
    <source>
        <dbReference type="ARBA" id="ARBA00022989"/>
    </source>
</evidence>
<evidence type="ECO:0000256" key="2">
    <source>
        <dbReference type="ARBA" id="ARBA00022475"/>
    </source>
</evidence>
<feature type="transmembrane region" description="Helical" evidence="6">
    <location>
        <begin position="294"/>
        <end position="317"/>
    </location>
</feature>
<dbReference type="Pfam" id="PF01943">
    <property type="entry name" value="Polysacc_synt"/>
    <property type="match status" value="1"/>
</dbReference>
<feature type="transmembrane region" description="Helical" evidence="6">
    <location>
        <begin position="88"/>
        <end position="109"/>
    </location>
</feature>
<feature type="transmembrane region" description="Helical" evidence="6">
    <location>
        <begin position="253"/>
        <end position="273"/>
    </location>
</feature>
<evidence type="ECO:0000256" key="6">
    <source>
        <dbReference type="SAM" id="Phobius"/>
    </source>
</evidence>
<feature type="transmembrane region" description="Helical" evidence="6">
    <location>
        <begin position="121"/>
        <end position="138"/>
    </location>
</feature>
<feature type="transmembrane region" description="Helical" evidence="6">
    <location>
        <begin position="219"/>
        <end position="241"/>
    </location>
</feature>
<feature type="transmembrane region" description="Helical" evidence="6">
    <location>
        <begin position="147"/>
        <end position="166"/>
    </location>
</feature>
<organism evidence="7 8">
    <name type="scientific">Mucilaginibacter glaciei</name>
    <dbReference type="NCBI Taxonomy" id="2772109"/>
    <lineage>
        <taxon>Bacteria</taxon>
        <taxon>Pseudomonadati</taxon>
        <taxon>Bacteroidota</taxon>
        <taxon>Sphingobacteriia</taxon>
        <taxon>Sphingobacteriales</taxon>
        <taxon>Sphingobacteriaceae</taxon>
        <taxon>Mucilaginibacter</taxon>
    </lineage>
</organism>
<feature type="transmembrane region" description="Helical" evidence="6">
    <location>
        <begin position="329"/>
        <end position="349"/>
    </location>
</feature>